<dbReference type="EMBL" id="CP046171">
    <property type="protein sequence ID" value="QIS00979.1"/>
    <property type="molecule type" value="Genomic_DNA"/>
</dbReference>
<accession>A0A6G9XJ90</accession>
<evidence type="ECO:0000313" key="2">
    <source>
        <dbReference type="Proteomes" id="UP000501705"/>
    </source>
</evidence>
<proteinExistence type="predicted"/>
<sequence>MEANEFELAATLMKFQVRSINAYMRATKALLRLELPIQLLPYEPGMTPAELVESVNVARTVLSDLPMDEFVRSTLRIALLSWMSGIGLAALASEHEELWAAEGAVLSTKHTEDLLDLAQGLLDGDIKLTEDDME</sequence>
<reference evidence="1 2" key="1">
    <citation type="journal article" date="2019" name="ACS Chem. Biol.">
        <title>Identification and Mobilization of a Cryptic Antibiotic Biosynthesis Gene Locus from a Human-Pathogenic Nocardia Isolate.</title>
        <authorList>
            <person name="Herisse M."/>
            <person name="Ishida K."/>
            <person name="Porter J.L."/>
            <person name="Howden B."/>
            <person name="Hertweck C."/>
            <person name="Stinear T.P."/>
            <person name="Pidot S.J."/>
        </authorList>
    </citation>
    <scope>NUCLEOTIDE SEQUENCE [LARGE SCALE GENOMIC DNA]</scope>
    <source>
        <strain evidence="1 2">AUSMDU00024985</strain>
    </source>
</reference>
<organism evidence="1 2">
    <name type="scientific">Nocardia brasiliensis</name>
    <dbReference type="NCBI Taxonomy" id="37326"/>
    <lineage>
        <taxon>Bacteria</taxon>
        <taxon>Bacillati</taxon>
        <taxon>Actinomycetota</taxon>
        <taxon>Actinomycetes</taxon>
        <taxon>Mycobacteriales</taxon>
        <taxon>Nocardiaceae</taxon>
        <taxon>Nocardia</taxon>
    </lineage>
</organism>
<evidence type="ECO:0000313" key="1">
    <source>
        <dbReference type="EMBL" id="QIS00979.1"/>
    </source>
</evidence>
<gene>
    <name evidence="1" type="ORF">F5X71_00325</name>
</gene>
<dbReference type="RefSeq" id="WP_167460136.1">
    <property type="nucleotide sequence ID" value="NZ_CP046171.1"/>
</dbReference>
<dbReference type="AlphaFoldDB" id="A0A6G9XJ90"/>
<name>A0A6G9XJ90_NOCBR</name>
<dbReference type="Proteomes" id="UP000501705">
    <property type="component" value="Chromosome"/>
</dbReference>
<protein>
    <submittedName>
        <fullName evidence="1">Uncharacterized protein</fullName>
    </submittedName>
</protein>